<dbReference type="RefSeq" id="WP_071973260.1">
    <property type="nucleotide sequence ID" value="NZ_CP018076.1"/>
</dbReference>
<name>A0A1J0WKT9_9RHOB</name>
<gene>
    <name evidence="1" type="ORF">BOO69_16995</name>
</gene>
<organism evidence="1 2">
    <name type="scientific">Sulfitobacter alexandrii</name>
    <dbReference type="NCBI Taxonomy" id="1917485"/>
    <lineage>
        <taxon>Bacteria</taxon>
        <taxon>Pseudomonadati</taxon>
        <taxon>Pseudomonadota</taxon>
        <taxon>Alphaproteobacteria</taxon>
        <taxon>Rhodobacterales</taxon>
        <taxon>Roseobacteraceae</taxon>
        <taxon>Sulfitobacter</taxon>
    </lineage>
</organism>
<dbReference type="EMBL" id="CP018076">
    <property type="protein sequence ID" value="APE44914.1"/>
    <property type="molecule type" value="Genomic_DNA"/>
</dbReference>
<dbReference type="OrthoDB" id="7772846at2"/>
<dbReference type="Proteomes" id="UP000181897">
    <property type="component" value="Chromosome"/>
</dbReference>
<proteinExistence type="predicted"/>
<accession>A0A1J0WKT9</accession>
<evidence type="ECO:0000313" key="1">
    <source>
        <dbReference type="EMBL" id="APE44914.1"/>
    </source>
</evidence>
<sequence length="123" mass="13760">MPTLELTKTKMRQGVWQGVITGAGDDMPKVQITHQNRNVESFELVHNEKADHWLLSVTIPPEAISDGVQTLMIRDATAETDIGHITLMAGEVLGDDIRAEVDLLRAELDMLKRAFRRHCVETA</sequence>
<protein>
    <submittedName>
        <fullName evidence="1">Uncharacterized protein</fullName>
    </submittedName>
</protein>
<dbReference type="STRING" id="1917485.BOO69_16995"/>
<reference evidence="1 2" key="1">
    <citation type="submission" date="2016-11" db="EMBL/GenBank/DDBJ databases">
        <title>Complete genome sequence of Sulfitobacter sp. AM1-D1, a toxic bacteria associated with marine dinoflagellate Alexandrium minutum in East China Sea.</title>
        <authorList>
            <person name="Yang Q."/>
            <person name="Zhang X."/>
            <person name="Tian X."/>
        </authorList>
    </citation>
    <scope>NUCLEOTIDE SEQUENCE [LARGE SCALE GENOMIC DNA]</scope>
    <source>
        <strain evidence="1 2">AM1-D1</strain>
    </source>
</reference>
<dbReference type="KEGG" id="suam:BOO69_16995"/>
<evidence type="ECO:0000313" key="2">
    <source>
        <dbReference type="Proteomes" id="UP000181897"/>
    </source>
</evidence>
<keyword evidence="2" id="KW-1185">Reference proteome</keyword>
<dbReference type="AlphaFoldDB" id="A0A1J0WKT9"/>